<keyword evidence="11" id="KW-1185">Reference proteome</keyword>
<feature type="signal peptide" evidence="8">
    <location>
        <begin position="1"/>
        <end position="25"/>
    </location>
</feature>
<evidence type="ECO:0000256" key="6">
    <source>
        <dbReference type="ARBA" id="ARBA00023316"/>
    </source>
</evidence>
<evidence type="ECO:0000256" key="1">
    <source>
        <dbReference type="ARBA" id="ARBA00004752"/>
    </source>
</evidence>
<dbReference type="InterPro" id="IPR038063">
    <property type="entry name" value="Transpep_catalytic_dom"/>
</dbReference>
<evidence type="ECO:0000313" key="11">
    <source>
        <dbReference type="Proteomes" id="UP000505355"/>
    </source>
</evidence>
<dbReference type="CDD" id="cd16913">
    <property type="entry name" value="YkuD_like"/>
    <property type="match status" value="1"/>
</dbReference>
<feature type="active site" description="Proton donor/acceptor" evidence="7">
    <location>
        <position position="370"/>
    </location>
</feature>
<protein>
    <submittedName>
        <fullName evidence="10">L,D-transpeptidase family protein</fullName>
    </submittedName>
</protein>
<evidence type="ECO:0000256" key="2">
    <source>
        <dbReference type="ARBA" id="ARBA00005992"/>
    </source>
</evidence>
<evidence type="ECO:0000259" key="9">
    <source>
        <dbReference type="PROSITE" id="PS52029"/>
    </source>
</evidence>
<evidence type="ECO:0000313" key="10">
    <source>
        <dbReference type="EMBL" id="QKJ33013.1"/>
    </source>
</evidence>
<dbReference type="GO" id="GO:0009252">
    <property type="term" value="P:peptidoglycan biosynthetic process"/>
    <property type="evidence" value="ECO:0007669"/>
    <property type="project" value="UniProtKB-UniPathway"/>
</dbReference>
<name>A0A7D4TR17_9SPHI</name>
<gene>
    <name evidence="10" type="ORF">HQ865_25760</name>
</gene>
<dbReference type="GO" id="GO:0016740">
    <property type="term" value="F:transferase activity"/>
    <property type="evidence" value="ECO:0007669"/>
    <property type="project" value="UniProtKB-KW"/>
</dbReference>
<evidence type="ECO:0000256" key="5">
    <source>
        <dbReference type="ARBA" id="ARBA00022984"/>
    </source>
</evidence>
<dbReference type="EMBL" id="CP054139">
    <property type="protein sequence ID" value="QKJ33013.1"/>
    <property type="molecule type" value="Genomic_DNA"/>
</dbReference>
<reference evidence="10 11" key="1">
    <citation type="submission" date="2020-05" db="EMBL/GenBank/DDBJ databases">
        <title>Mucilaginibacter mali sp. nov.</title>
        <authorList>
            <person name="Kim H.S."/>
            <person name="Lee K.C."/>
            <person name="Suh M.K."/>
            <person name="Kim J.-S."/>
            <person name="Han K.-I."/>
            <person name="Eom M.K."/>
            <person name="Shin Y.K."/>
            <person name="Lee J.-S."/>
        </authorList>
    </citation>
    <scope>NUCLEOTIDE SEQUENCE [LARGE SCALE GENOMIC DNA]</scope>
    <source>
        <strain evidence="10 11">G2-14</strain>
    </source>
</reference>
<comment type="pathway">
    <text evidence="1 7">Cell wall biogenesis; peptidoglycan biosynthesis.</text>
</comment>
<keyword evidence="3" id="KW-0808">Transferase</keyword>
<dbReference type="InterPro" id="IPR045380">
    <property type="entry name" value="LD_TPept_scaffold_dom"/>
</dbReference>
<evidence type="ECO:0000256" key="4">
    <source>
        <dbReference type="ARBA" id="ARBA00022960"/>
    </source>
</evidence>
<dbReference type="PANTHER" id="PTHR41533:SF2">
    <property type="entry name" value="BLR7131 PROTEIN"/>
    <property type="match status" value="1"/>
</dbReference>
<dbReference type="GO" id="GO:0008360">
    <property type="term" value="P:regulation of cell shape"/>
    <property type="evidence" value="ECO:0007669"/>
    <property type="project" value="UniProtKB-UniRule"/>
</dbReference>
<dbReference type="Pfam" id="PF20142">
    <property type="entry name" value="Scaffold"/>
    <property type="match status" value="1"/>
</dbReference>
<dbReference type="RefSeq" id="WP_173417658.1">
    <property type="nucleotide sequence ID" value="NZ_CP054139.1"/>
</dbReference>
<keyword evidence="6 7" id="KW-0961">Cell wall biogenesis/degradation</keyword>
<dbReference type="InterPro" id="IPR052905">
    <property type="entry name" value="LD-transpeptidase_YkuD-like"/>
</dbReference>
<keyword evidence="8" id="KW-0732">Signal</keyword>
<feature type="active site" description="Nucleophile" evidence="7">
    <location>
        <position position="389"/>
    </location>
</feature>
<comment type="similarity">
    <text evidence="2">Belongs to the YkuD family.</text>
</comment>
<dbReference type="Gene3D" id="2.40.440.10">
    <property type="entry name" value="L,D-transpeptidase catalytic domain-like"/>
    <property type="match status" value="1"/>
</dbReference>
<dbReference type="PANTHER" id="PTHR41533">
    <property type="entry name" value="L,D-TRANSPEPTIDASE HI_1667-RELATED"/>
    <property type="match status" value="1"/>
</dbReference>
<dbReference type="AlphaFoldDB" id="A0A7D4TR17"/>
<dbReference type="KEGG" id="mmab:HQ865_25760"/>
<proteinExistence type="inferred from homology"/>
<keyword evidence="5 7" id="KW-0573">Peptidoglycan synthesis</keyword>
<sequence>MKNVMRTTFFLIACLLILHPLNSKAAGLPADSSLSAEIKSQLQIDAVLQNLYYPKSVARLYAANAFRASWIKPQPGDGPAWQALLMIDCVLQFGLSHADYHPDELTYTKMHDMLDTPGKVSPALEARYDILLTDAILNLMNNLHYGKLNPNFPASRIDAQLGAKFQAEEVLAAGLGQKDLLSVIAAAQPTDKLYRSMQRRMHMLEGQLQGDCYEIPEAEVRKLAINMERLRWVNTGDSVYLQINIPSYTLIYRTQDSAYRFKVVVGKPETPTPTLVSALKYMTTAPEWKVPAKIFAKELLPKARKDTAYLENNHFAIYDRKGNFVQPTPANLALVSKTPAVYFARQSAGCDNALGLLVFRFANAYDIYLHDTPEQGLFKRKERAFSHGCIRVEQAEKLGSLLLRRDNNAARIGLLHRDITTYTRQDFVLKKPVTIKITYLTCMMKDGELLDFGDPYQLDHNLEMAMYGVDLPLTTGLKK</sequence>
<keyword evidence="4 7" id="KW-0133">Cell shape</keyword>
<organism evidence="10 11">
    <name type="scientific">Mucilaginibacter mali</name>
    <dbReference type="NCBI Taxonomy" id="2740462"/>
    <lineage>
        <taxon>Bacteria</taxon>
        <taxon>Pseudomonadati</taxon>
        <taxon>Bacteroidota</taxon>
        <taxon>Sphingobacteriia</taxon>
        <taxon>Sphingobacteriales</taxon>
        <taxon>Sphingobacteriaceae</taxon>
        <taxon>Mucilaginibacter</taxon>
    </lineage>
</organism>
<evidence type="ECO:0000256" key="7">
    <source>
        <dbReference type="PROSITE-ProRule" id="PRU01373"/>
    </source>
</evidence>
<dbReference type="Proteomes" id="UP000505355">
    <property type="component" value="Chromosome"/>
</dbReference>
<evidence type="ECO:0000256" key="8">
    <source>
        <dbReference type="SAM" id="SignalP"/>
    </source>
</evidence>
<dbReference type="PROSITE" id="PS52029">
    <property type="entry name" value="LD_TPASE"/>
    <property type="match status" value="1"/>
</dbReference>
<dbReference type="UniPathway" id="UPA00219"/>
<evidence type="ECO:0000256" key="3">
    <source>
        <dbReference type="ARBA" id="ARBA00022679"/>
    </source>
</evidence>
<dbReference type="InterPro" id="IPR005490">
    <property type="entry name" value="LD_TPept_cat_dom"/>
</dbReference>
<dbReference type="GO" id="GO:0071555">
    <property type="term" value="P:cell wall organization"/>
    <property type="evidence" value="ECO:0007669"/>
    <property type="project" value="UniProtKB-UniRule"/>
</dbReference>
<dbReference type="SUPFAM" id="SSF141523">
    <property type="entry name" value="L,D-transpeptidase catalytic domain-like"/>
    <property type="match status" value="1"/>
</dbReference>
<dbReference type="GO" id="GO:0004180">
    <property type="term" value="F:carboxypeptidase activity"/>
    <property type="evidence" value="ECO:0007669"/>
    <property type="project" value="UniProtKB-ARBA"/>
</dbReference>
<feature type="chain" id="PRO_5028925013" evidence="8">
    <location>
        <begin position="26"/>
        <end position="479"/>
    </location>
</feature>
<feature type="domain" description="L,D-TPase catalytic" evidence="9">
    <location>
        <begin position="239"/>
        <end position="415"/>
    </location>
</feature>
<accession>A0A7D4TR17</accession>
<dbReference type="Pfam" id="PF03734">
    <property type="entry name" value="YkuD"/>
    <property type="match status" value="1"/>
</dbReference>